<dbReference type="STRING" id="162209.IJ22_26950"/>
<reference evidence="5" key="1">
    <citation type="submission" date="2015-12" db="EMBL/GenBank/DDBJ databases">
        <title>Complete genome sequences of two moderately thermophilic Paenibacillus species.</title>
        <authorList>
            <person name="Butler R.III."/>
            <person name="Wang J."/>
            <person name="Stark B.C."/>
            <person name="Pombert J.-F."/>
        </authorList>
    </citation>
    <scope>NUCLEOTIDE SEQUENCE [LARGE SCALE GENOMIC DNA]</scope>
    <source>
        <strain evidence="5">32O-Y</strain>
    </source>
</reference>
<dbReference type="InterPro" id="IPR036390">
    <property type="entry name" value="WH_DNA-bd_sf"/>
</dbReference>
<protein>
    <submittedName>
        <fullName evidence="4">DNA-binding transcriptional repressor LldR</fullName>
    </submittedName>
</protein>
<dbReference type="AlphaFoldDB" id="A0A0U2UIR9"/>
<keyword evidence="2 4" id="KW-0238">DNA-binding</keyword>
<accession>A0A0U2UIR9</accession>
<dbReference type="InterPro" id="IPR036388">
    <property type="entry name" value="WH-like_DNA-bd_sf"/>
</dbReference>
<dbReference type="GO" id="GO:0003700">
    <property type="term" value="F:DNA-binding transcription factor activity"/>
    <property type="evidence" value="ECO:0007669"/>
    <property type="project" value="InterPro"/>
</dbReference>
<evidence type="ECO:0000256" key="2">
    <source>
        <dbReference type="ARBA" id="ARBA00023125"/>
    </source>
</evidence>
<proteinExistence type="predicted"/>
<dbReference type="InterPro" id="IPR011711">
    <property type="entry name" value="GntR_C"/>
</dbReference>
<dbReference type="InterPro" id="IPR000524">
    <property type="entry name" value="Tscrpt_reg_HTH_GntR"/>
</dbReference>
<dbReference type="RefSeq" id="WP_062409132.1">
    <property type="nucleotide sequence ID" value="NZ_BJCS01000004.1"/>
</dbReference>
<keyword evidence="1" id="KW-0805">Transcription regulation</keyword>
<dbReference type="Proteomes" id="UP000061660">
    <property type="component" value="Chromosome"/>
</dbReference>
<dbReference type="PANTHER" id="PTHR43537:SF5">
    <property type="entry name" value="UXU OPERON TRANSCRIPTIONAL REGULATOR"/>
    <property type="match status" value="1"/>
</dbReference>
<evidence type="ECO:0000256" key="3">
    <source>
        <dbReference type="ARBA" id="ARBA00023163"/>
    </source>
</evidence>
<organism evidence="4 5">
    <name type="scientific">Paenibacillus naphthalenovorans</name>
    <dbReference type="NCBI Taxonomy" id="162209"/>
    <lineage>
        <taxon>Bacteria</taxon>
        <taxon>Bacillati</taxon>
        <taxon>Bacillota</taxon>
        <taxon>Bacilli</taxon>
        <taxon>Bacillales</taxon>
        <taxon>Paenibacillaceae</taxon>
        <taxon>Paenibacillus</taxon>
    </lineage>
</organism>
<dbReference type="SUPFAM" id="SSF46785">
    <property type="entry name" value="Winged helix' DNA-binding domain"/>
    <property type="match status" value="1"/>
</dbReference>
<keyword evidence="5" id="KW-1185">Reference proteome</keyword>
<name>A0A0U2UIR9_9BACL</name>
<dbReference type="PRINTS" id="PR00035">
    <property type="entry name" value="HTHGNTR"/>
</dbReference>
<dbReference type="InterPro" id="IPR008920">
    <property type="entry name" value="TF_FadR/GntR_C"/>
</dbReference>
<dbReference type="PATRIC" id="fig|162209.4.peg.2868"/>
<evidence type="ECO:0000313" key="4">
    <source>
        <dbReference type="EMBL" id="ALS23068.1"/>
    </source>
</evidence>
<reference evidence="4 5" key="2">
    <citation type="journal article" date="2016" name="Genome Announc.">
        <title>Complete Genome Sequences of Two Interactive Moderate Thermophiles, Paenibacillus napthalenovorans 32O-Y and Paenibacillus sp. 32O-W.</title>
        <authorList>
            <person name="Butler R.R.III."/>
            <person name="Wang J."/>
            <person name="Stark B.C."/>
            <person name="Pombert J.F."/>
        </authorList>
    </citation>
    <scope>NUCLEOTIDE SEQUENCE [LARGE SCALE GENOMIC DNA]</scope>
    <source>
        <strain evidence="4 5">32O-Y</strain>
    </source>
</reference>
<dbReference type="PANTHER" id="PTHR43537">
    <property type="entry name" value="TRANSCRIPTIONAL REGULATOR, GNTR FAMILY"/>
    <property type="match status" value="1"/>
</dbReference>
<dbReference type="Gene3D" id="1.20.120.530">
    <property type="entry name" value="GntR ligand-binding domain-like"/>
    <property type="match status" value="1"/>
</dbReference>
<dbReference type="Pfam" id="PF00392">
    <property type="entry name" value="GntR"/>
    <property type="match status" value="1"/>
</dbReference>
<dbReference type="CDD" id="cd07377">
    <property type="entry name" value="WHTH_GntR"/>
    <property type="match status" value="1"/>
</dbReference>
<dbReference type="GO" id="GO:0003677">
    <property type="term" value="F:DNA binding"/>
    <property type="evidence" value="ECO:0007669"/>
    <property type="project" value="UniProtKB-KW"/>
</dbReference>
<evidence type="ECO:0000313" key="5">
    <source>
        <dbReference type="Proteomes" id="UP000061660"/>
    </source>
</evidence>
<dbReference type="Pfam" id="PF07729">
    <property type="entry name" value="FCD"/>
    <property type="match status" value="1"/>
</dbReference>
<dbReference type="OrthoDB" id="9782299at2"/>
<dbReference type="EMBL" id="CP013652">
    <property type="protein sequence ID" value="ALS23068.1"/>
    <property type="molecule type" value="Genomic_DNA"/>
</dbReference>
<dbReference type="SMART" id="SM00345">
    <property type="entry name" value="HTH_GNTR"/>
    <property type="match status" value="1"/>
</dbReference>
<dbReference type="PROSITE" id="PS50949">
    <property type="entry name" value="HTH_GNTR"/>
    <property type="match status" value="1"/>
</dbReference>
<evidence type="ECO:0000256" key="1">
    <source>
        <dbReference type="ARBA" id="ARBA00023015"/>
    </source>
</evidence>
<dbReference type="KEGG" id="pnp:IJ22_26950"/>
<dbReference type="SMART" id="SM00895">
    <property type="entry name" value="FCD"/>
    <property type="match status" value="1"/>
</dbReference>
<dbReference type="Gene3D" id="1.10.10.10">
    <property type="entry name" value="Winged helix-like DNA-binding domain superfamily/Winged helix DNA-binding domain"/>
    <property type="match status" value="1"/>
</dbReference>
<gene>
    <name evidence="4" type="ORF">IJ22_26950</name>
</gene>
<sequence>MALKPIKKKRLFEEIIVAIEQYVQEENIQPGEKLPSENELASIFNVSKTAVREAMSVLNANGILETRPGSGIYLKDIHGESIVVRVTSNLMEKGELQEILDFRRGLEVEAAGLAATRGTEEQFAKIRKAHEDMVEANGAGIIGVDEDYNFHEEIILASHNSIYRDIFKAVSPKLKEAMRISKMQSMKTPGLFLQAYQEHEDIMEALFKRDSEGASRAMRHHLIRNEEKIWANLRANISFPHKMV</sequence>
<dbReference type="SUPFAM" id="SSF48008">
    <property type="entry name" value="GntR ligand-binding domain-like"/>
    <property type="match status" value="1"/>
</dbReference>
<keyword evidence="3" id="KW-0804">Transcription</keyword>